<reference evidence="2" key="2">
    <citation type="journal article" date="2019" name="IMA Fungus">
        <title>Genome sequencing and comparison of five Tilletia species to identify candidate genes for the detection of regulated species infecting wheat.</title>
        <authorList>
            <person name="Nguyen H.D.T."/>
            <person name="Sultana T."/>
            <person name="Kesanakurti P."/>
            <person name="Hambleton S."/>
        </authorList>
    </citation>
    <scope>NUCLEOTIDE SEQUENCE</scope>
    <source>
        <strain evidence="2">DAOMC 236422</strain>
    </source>
</reference>
<sequence length="110" mass="11786">MSSNELQHFPLASHRSLPVKPAWSQPTVSAKPASTRSAPPLPCTENATWTRTVSKERVNPENVSSSAKEVSATTPPSAHRISASLDSAMRWEGAVDNSALIRWNAPALAV</sequence>
<comment type="caution">
    <text evidence="2">The sequence shown here is derived from an EMBL/GenBank/DDBJ whole genome shotgun (WGS) entry which is preliminary data.</text>
</comment>
<evidence type="ECO:0000313" key="3">
    <source>
        <dbReference type="Proteomes" id="UP000078113"/>
    </source>
</evidence>
<organism evidence="2 3">
    <name type="scientific">Tilletia walkeri</name>
    <dbReference type="NCBI Taxonomy" id="117179"/>
    <lineage>
        <taxon>Eukaryota</taxon>
        <taxon>Fungi</taxon>
        <taxon>Dikarya</taxon>
        <taxon>Basidiomycota</taxon>
        <taxon>Ustilaginomycotina</taxon>
        <taxon>Exobasidiomycetes</taxon>
        <taxon>Tilletiales</taxon>
        <taxon>Tilletiaceae</taxon>
        <taxon>Tilletia</taxon>
    </lineage>
</organism>
<keyword evidence="3" id="KW-1185">Reference proteome</keyword>
<evidence type="ECO:0000313" key="2">
    <source>
        <dbReference type="EMBL" id="KAE8267845.1"/>
    </source>
</evidence>
<accession>A0A8X7N8Q4</accession>
<dbReference type="Proteomes" id="UP000078113">
    <property type="component" value="Unassembled WGS sequence"/>
</dbReference>
<name>A0A8X7N8Q4_9BASI</name>
<protein>
    <submittedName>
        <fullName evidence="2">Uncharacterized protein</fullName>
    </submittedName>
</protein>
<feature type="region of interest" description="Disordered" evidence="1">
    <location>
        <begin position="1"/>
        <end position="78"/>
    </location>
</feature>
<reference evidence="2" key="1">
    <citation type="submission" date="2016-04" db="EMBL/GenBank/DDBJ databases">
        <authorList>
            <person name="Nguyen H.D."/>
            <person name="Samba Siva P."/>
            <person name="Cullis J."/>
            <person name="Levesque C.A."/>
            <person name="Hambleton S."/>
        </authorList>
    </citation>
    <scope>NUCLEOTIDE SEQUENCE</scope>
    <source>
        <strain evidence="2">DAOMC 236422</strain>
    </source>
</reference>
<proteinExistence type="predicted"/>
<dbReference type="AlphaFoldDB" id="A0A8X7N8Q4"/>
<feature type="compositionally biased region" description="Polar residues" evidence="1">
    <location>
        <begin position="61"/>
        <end position="76"/>
    </location>
</feature>
<dbReference type="EMBL" id="LWDG02000193">
    <property type="protein sequence ID" value="KAE8267845.1"/>
    <property type="molecule type" value="Genomic_DNA"/>
</dbReference>
<gene>
    <name evidence="2" type="ORF">A4X09_0g4488</name>
</gene>
<evidence type="ECO:0000256" key="1">
    <source>
        <dbReference type="SAM" id="MobiDB-lite"/>
    </source>
</evidence>
<feature type="compositionally biased region" description="Polar residues" evidence="1">
    <location>
        <begin position="24"/>
        <end position="37"/>
    </location>
</feature>